<feature type="compositionally biased region" description="Acidic residues" evidence="1">
    <location>
        <begin position="28"/>
        <end position="70"/>
    </location>
</feature>
<sequence>MSKKPVKYYSQDELQYIMNTTGALPESDGNDSDNDDGQEDNLECEVLYDSDIDQDYVPEPSDEESDDMSDVDIPRPPAHKKPRRTSTPSKRCAASPPTTHAASPPTTHAASPPTNHAASPPTTHAASTSAASPASAPNTPAAIPAGVRGRRRTHVRREDDAPSIVDFEQATLSSTSGFRWSCRPQVQSATRTAARNIPIFCVSPLQPGVMPGCCGFTS</sequence>
<accession>A0AAE1UEG0</accession>
<dbReference type="EMBL" id="JAWZYT010000593">
    <property type="protein sequence ID" value="KAK4321408.1"/>
    <property type="molecule type" value="Genomic_DNA"/>
</dbReference>
<comment type="caution">
    <text evidence="2">The sequence shown here is derived from an EMBL/GenBank/DDBJ whole genome shotgun (WGS) entry which is preliminary data.</text>
</comment>
<dbReference type="Proteomes" id="UP001292094">
    <property type="component" value="Unassembled WGS sequence"/>
</dbReference>
<dbReference type="AlphaFoldDB" id="A0AAE1UEG0"/>
<evidence type="ECO:0000256" key="1">
    <source>
        <dbReference type="SAM" id="MobiDB-lite"/>
    </source>
</evidence>
<organism evidence="2 3">
    <name type="scientific">Petrolisthes manimaculis</name>
    <dbReference type="NCBI Taxonomy" id="1843537"/>
    <lineage>
        <taxon>Eukaryota</taxon>
        <taxon>Metazoa</taxon>
        <taxon>Ecdysozoa</taxon>
        <taxon>Arthropoda</taxon>
        <taxon>Crustacea</taxon>
        <taxon>Multicrustacea</taxon>
        <taxon>Malacostraca</taxon>
        <taxon>Eumalacostraca</taxon>
        <taxon>Eucarida</taxon>
        <taxon>Decapoda</taxon>
        <taxon>Pleocyemata</taxon>
        <taxon>Anomura</taxon>
        <taxon>Galatheoidea</taxon>
        <taxon>Porcellanidae</taxon>
        <taxon>Petrolisthes</taxon>
    </lineage>
</organism>
<gene>
    <name evidence="2" type="ORF">Pmani_007778</name>
</gene>
<evidence type="ECO:0000313" key="3">
    <source>
        <dbReference type="Proteomes" id="UP001292094"/>
    </source>
</evidence>
<feature type="compositionally biased region" description="Low complexity" evidence="1">
    <location>
        <begin position="93"/>
        <end position="142"/>
    </location>
</feature>
<name>A0AAE1UEG0_9EUCA</name>
<evidence type="ECO:0000313" key="2">
    <source>
        <dbReference type="EMBL" id="KAK4321408.1"/>
    </source>
</evidence>
<protein>
    <submittedName>
        <fullName evidence="2">Uncharacterized protein</fullName>
    </submittedName>
</protein>
<feature type="region of interest" description="Disordered" evidence="1">
    <location>
        <begin position="19"/>
        <end position="161"/>
    </location>
</feature>
<proteinExistence type="predicted"/>
<keyword evidence="3" id="KW-1185">Reference proteome</keyword>
<reference evidence="2" key="1">
    <citation type="submission" date="2023-11" db="EMBL/GenBank/DDBJ databases">
        <title>Genome assemblies of two species of porcelain crab, Petrolisthes cinctipes and Petrolisthes manimaculis (Anomura: Porcellanidae).</title>
        <authorList>
            <person name="Angst P."/>
        </authorList>
    </citation>
    <scope>NUCLEOTIDE SEQUENCE</scope>
    <source>
        <strain evidence="2">PB745_02</strain>
        <tissue evidence="2">Gill</tissue>
    </source>
</reference>